<keyword evidence="9" id="KW-0456">Lyase</keyword>
<dbReference type="RefSeq" id="WP_089413065.1">
    <property type="nucleotide sequence ID" value="NZ_FZQA01000007.1"/>
</dbReference>
<comment type="pathway">
    <text evidence="3">Amino-acid biosynthesis; L-leucine biosynthesis; L-leucine from 3-methyl-2-oxobutanoate: step 2/4.</text>
</comment>
<evidence type="ECO:0000313" key="12">
    <source>
        <dbReference type="EMBL" id="SNT75255.1"/>
    </source>
</evidence>
<evidence type="ECO:0000256" key="4">
    <source>
        <dbReference type="ARBA" id="ARBA00009845"/>
    </source>
</evidence>
<dbReference type="InterPro" id="IPR004431">
    <property type="entry name" value="3-IsopropMal_deHydase_ssu"/>
</dbReference>
<evidence type="ECO:0000256" key="2">
    <source>
        <dbReference type="ARBA" id="ARBA00002695"/>
    </source>
</evidence>
<dbReference type="UniPathway" id="UPA00048">
    <property type="reaction ID" value="UER00071"/>
</dbReference>
<dbReference type="GO" id="GO:0009316">
    <property type="term" value="C:3-isopropylmalate dehydratase complex"/>
    <property type="evidence" value="ECO:0007669"/>
    <property type="project" value="InterPro"/>
</dbReference>
<dbReference type="EC" id="4.2.1.33" evidence="6"/>
<dbReference type="InterPro" id="IPR000573">
    <property type="entry name" value="AconitaseA/IPMdHydase_ssu_swvl"/>
</dbReference>
<sequence length="194" mass="21192">MSFEPFTVLRSRTLVLPQANIDTDQIIPARFLTTTTRRGLGEVAFYDWRFDEEGRPRNSSVFHGVDARAHRILVAGANFGCGSSREHASWALVDFGFRAVVSSDIADIFKSNALKNGLLPVEVDEEMHAYLLAHPGAEVQIDLEAGVIGALGGGLSAPFEVEPFARRCLVEGVDPLGHLLNQIDAIEAYEKARA</sequence>
<dbReference type="GO" id="GO:0009098">
    <property type="term" value="P:L-leucine biosynthetic process"/>
    <property type="evidence" value="ECO:0007669"/>
    <property type="project" value="UniProtKB-UniPathway"/>
</dbReference>
<dbReference type="Gene3D" id="3.20.19.10">
    <property type="entry name" value="Aconitase, domain 4"/>
    <property type="match status" value="1"/>
</dbReference>
<proteinExistence type="inferred from homology"/>
<gene>
    <name evidence="12" type="ORF">SAMN06297382_2636</name>
</gene>
<evidence type="ECO:0000256" key="7">
    <source>
        <dbReference type="ARBA" id="ARBA00022430"/>
    </source>
</evidence>
<dbReference type="Proteomes" id="UP000198346">
    <property type="component" value="Unassembled WGS sequence"/>
</dbReference>
<evidence type="ECO:0000313" key="13">
    <source>
        <dbReference type="Proteomes" id="UP000198346"/>
    </source>
</evidence>
<reference evidence="12 13" key="1">
    <citation type="submission" date="2017-07" db="EMBL/GenBank/DDBJ databases">
        <authorList>
            <person name="Sun Z.S."/>
            <person name="Albrecht U."/>
            <person name="Echele G."/>
            <person name="Lee C.C."/>
        </authorList>
    </citation>
    <scope>NUCLEOTIDE SEQUENCE [LARGE SCALE GENOMIC DNA]</scope>
    <source>
        <strain evidence="12 13">CGMCC 1.12710</strain>
    </source>
</reference>
<evidence type="ECO:0000256" key="3">
    <source>
        <dbReference type="ARBA" id="ARBA00004729"/>
    </source>
</evidence>
<keyword evidence="7" id="KW-0432">Leucine biosynthesis</keyword>
<keyword evidence="10" id="KW-0100">Branched-chain amino acid biosynthesis</keyword>
<dbReference type="Pfam" id="PF00694">
    <property type="entry name" value="Aconitase_C"/>
    <property type="match status" value="1"/>
</dbReference>
<feature type="domain" description="Aconitase A/isopropylmalate dehydratase small subunit swivel" evidence="11">
    <location>
        <begin position="11"/>
        <end position="125"/>
    </location>
</feature>
<name>A0A239PYC3_9PROT</name>
<evidence type="ECO:0000256" key="1">
    <source>
        <dbReference type="ARBA" id="ARBA00000491"/>
    </source>
</evidence>
<evidence type="ECO:0000256" key="9">
    <source>
        <dbReference type="ARBA" id="ARBA00023239"/>
    </source>
</evidence>
<organism evidence="12 13">
    <name type="scientific">Amphiplicatus metriothermophilus</name>
    <dbReference type="NCBI Taxonomy" id="1519374"/>
    <lineage>
        <taxon>Bacteria</taxon>
        <taxon>Pseudomonadati</taxon>
        <taxon>Pseudomonadota</taxon>
        <taxon>Alphaproteobacteria</taxon>
        <taxon>Parvularculales</taxon>
        <taxon>Parvularculaceae</taxon>
        <taxon>Amphiplicatus</taxon>
    </lineage>
</organism>
<evidence type="ECO:0000256" key="8">
    <source>
        <dbReference type="ARBA" id="ARBA00022605"/>
    </source>
</evidence>
<dbReference type="AlphaFoldDB" id="A0A239PYC3"/>
<evidence type="ECO:0000256" key="10">
    <source>
        <dbReference type="ARBA" id="ARBA00023304"/>
    </source>
</evidence>
<comment type="similarity">
    <text evidence="4">Belongs to the LeuD family. LeuD type 1 subfamily.</text>
</comment>
<dbReference type="EMBL" id="FZQA01000007">
    <property type="protein sequence ID" value="SNT75255.1"/>
    <property type="molecule type" value="Genomic_DNA"/>
</dbReference>
<accession>A0A239PYC3</accession>
<evidence type="ECO:0000259" key="11">
    <source>
        <dbReference type="Pfam" id="PF00694"/>
    </source>
</evidence>
<keyword evidence="8" id="KW-0028">Amino-acid biosynthesis</keyword>
<dbReference type="SUPFAM" id="SSF52016">
    <property type="entry name" value="LeuD/IlvD-like"/>
    <property type="match status" value="1"/>
</dbReference>
<dbReference type="PANTHER" id="PTHR43345:SF5">
    <property type="entry name" value="3-ISOPROPYLMALATE DEHYDRATASE SMALL SUBUNIT"/>
    <property type="match status" value="1"/>
</dbReference>
<dbReference type="InterPro" id="IPR050075">
    <property type="entry name" value="LeuD"/>
</dbReference>
<comment type="function">
    <text evidence="2">Catalyzes the isomerization between 2-isopropylmalate and 3-isopropylmalate, via the formation of 2-isopropylmaleate.</text>
</comment>
<dbReference type="InterPro" id="IPR015928">
    <property type="entry name" value="Aconitase/3IPM_dehydase_swvl"/>
</dbReference>
<evidence type="ECO:0000256" key="5">
    <source>
        <dbReference type="ARBA" id="ARBA00011271"/>
    </source>
</evidence>
<dbReference type="CDD" id="cd01577">
    <property type="entry name" value="IPMI_Swivel"/>
    <property type="match status" value="1"/>
</dbReference>
<dbReference type="NCBIfam" id="TIGR00171">
    <property type="entry name" value="leuD"/>
    <property type="match status" value="1"/>
</dbReference>
<dbReference type="NCBIfam" id="NF002458">
    <property type="entry name" value="PRK01641.1"/>
    <property type="match status" value="1"/>
</dbReference>
<dbReference type="OrthoDB" id="9777465at2"/>
<protein>
    <recommendedName>
        <fullName evidence="6">3-isopropylmalate dehydratase</fullName>
        <ecNumber evidence="6">4.2.1.33</ecNumber>
    </recommendedName>
</protein>
<dbReference type="InterPro" id="IPR033940">
    <property type="entry name" value="IPMI_Swivel"/>
</dbReference>
<evidence type="ECO:0000256" key="6">
    <source>
        <dbReference type="ARBA" id="ARBA00011998"/>
    </source>
</evidence>
<dbReference type="PANTHER" id="PTHR43345">
    <property type="entry name" value="3-ISOPROPYLMALATE DEHYDRATASE SMALL SUBUNIT 2-RELATED-RELATED"/>
    <property type="match status" value="1"/>
</dbReference>
<comment type="catalytic activity">
    <reaction evidence="1">
        <text>(2R,3S)-3-isopropylmalate = (2S)-2-isopropylmalate</text>
        <dbReference type="Rhea" id="RHEA:32287"/>
        <dbReference type="ChEBI" id="CHEBI:1178"/>
        <dbReference type="ChEBI" id="CHEBI:35121"/>
        <dbReference type="EC" id="4.2.1.33"/>
    </reaction>
</comment>
<dbReference type="GO" id="GO:0003861">
    <property type="term" value="F:3-isopropylmalate dehydratase activity"/>
    <property type="evidence" value="ECO:0007669"/>
    <property type="project" value="UniProtKB-EC"/>
</dbReference>
<keyword evidence="13" id="KW-1185">Reference proteome</keyword>
<comment type="subunit">
    <text evidence="5">Heterodimer of LeuC and LeuD.</text>
</comment>